<keyword evidence="4" id="KW-0326">Glycosidase</keyword>
<accession>A0A061A8R1</accession>
<dbReference type="InterPro" id="IPR013148">
    <property type="entry name" value="Glyco_hydro_32_N"/>
</dbReference>
<proteinExistence type="inferred from homology"/>
<name>A0A061A8R1_9MOLU</name>
<dbReference type="OrthoDB" id="9759709at2"/>
<organism evidence="6 7">
    <name type="scientific">Acholeplasma oculi</name>
    <dbReference type="NCBI Taxonomy" id="35623"/>
    <lineage>
        <taxon>Bacteria</taxon>
        <taxon>Bacillati</taxon>
        <taxon>Mycoplasmatota</taxon>
        <taxon>Mollicutes</taxon>
        <taxon>Acholeplasmatales</taxon>
        <taxon>Acholeplasmataceae</taxon>
        <taxon>Acholeplasma</taxon>
    </lineage>
</organism>
<keyword evidence="3 6" id="KW-0378">Hydrolase</keyword>
<dbReference type="HOGENOM" id="CLU_042071_0_0_14"/>
<evidence type="ECO:0000256" key="2">
    <source>
        <dbReference type="ARBA" id="ARBA00012758"/>
    </source>
</evidence>
<dbReference type="InParanoid" id="A0A061A8R1"/>
<dbReference type="CDD" id="cd08995">
    <property type="entry name" value="GH32_EcAec43-like"/>
    <property type="match status" value="1"/>
</dbReference>
<keyword evidence="7" id="KW-1185">Reference proteome</keyword>
<dbReference type="Proteomes" id="UP000032434">
    <property type="component" value="Chromosome 1"/>
</dbReference>
<comment type="similarity">
    <text evidence="1">Belongs to the glycosyl hydrolase 32 family.</text>
</comment>
<dbReference type="EC" id="3.2.1.26" evidence="2"/>
<reference evidence="7" key="1">
    <citation type="submission" date="2014-05" db="EMBL/GenBank/DDBJ databases">
        <authorList>
            <person name="Kube M."/>
        </authorList>
    </citation>
    <scope>NUCLEOTIDE SEQUENCE [LARGE SCALE GENOMIC DNA]</scope>
</reference>
<evidence type="ECO:0000313" key="6">
    <source>
        <dbReference type="EMBL" id="CDR30223.1"/>
    </source>
</evidence>
<sequence>MIKLQKRVYLVFLIALYSILLISCQEEEFEEYIPEEKELIDVDFSKTQNFMYRRDSKGAIADIIPYYYNNQFYLFYLYDHRGVLPGEGVPWNLLTTTNFVNYEDYGEVLSRGSSTDPDLYVFTGSVITKDETHHIFYTGHNPHIGKQAIMHATSTDLINWEKDPEFTFYADTRYYQDVDFRDPFVFYNPDDQMYWMIISAKYKQALGSASLALYKSSDLMNWTIEPEPFFQTNQIHFMECADLFKIGDWWYLIYSDFAATRYVKSKSLNGPWITPVNTQLDGRGYYAAKSFADDKNRYLFGWIPTKSNGVDNGQVNWGGNLMVHKLTQDENGDLNVSMTEGGYSAFQDLIYTGDVISLSNKDNRNEIEIIDQSLPSSYRLSATLEVSGNNASFGVLPKAIDETVDAYGYIFDHQTNGLNFGYVNKFQTNFSFFNGLFNTLERIRVKKYYIDILVENETLTLYVNDKIALSARMYDLTGDKIGFFVSNGNLTVRDFKVYSYGASK</sequence>
<dbReference type="GO" id="GO:0005975">
    <property type="term" value="P:carbohydrate metabolic process"/>
    <property type="evidence" value="ECO:0007669"/>
    <property type="project" value="InterPro"/>
</dbReference>
<dbReference type="FunCoup" id="A0A061A8R1">
    <property type="interactions" value="68"/>
</dbReference>
<dbReference type="PROSITE" id="PS51257">
    <property type="entry name" value="PROKAR_LIPOPROTEIN"/>
    <property type="match status" value="1"/>
</dbReference>
<dbReference type="STRING" id="35623.Aocu_01500"/>
<dbReference type="PANTHER" id="PTHR43101">
    <property type="entry name" value="BETA-FRUCTOSIDASE"/>
    <property type="match status" value="1"/>
</dbReference>
<evidence type="ECO:0000313" key="7">
    <source>
        <dbReference type="Proteomes" id="UP000032434"/>
    </source>
</evidence>
<dbReference type="KEGG" id="aoc:Aocu_01500"/>
<dbReference type="Pfam" id="PF00251">
    <property type="entry name" value="Glyco_hydro_32N"/>
    <property type="match status" value="1"/>
</dbReference>
<evidence type="ECO:0000259" key="5">
    <source>
        <dbReference type="Pfam" id="PF00251"/>
    </source>
</evidence>
<dbReference type="SUPFAM" id="SSF75005">
    <property type="entry name" value="Arabinanase/levansucrase/invertase"/>
    <property type="match status" value="1"/>
</dbReference>
<dbReference type="InterPro" id="IPR051214">
    <property type="entry name" value="GH32_Enzymes"/>
</dbReference>
<dbReference type="PANTHER" id="PTHR43101:SF1">
    <property type="entry name" value="BETA-FRUCTOSIDASE"/>
    <property type="match status" value="1"/>
</dbReference>
<feature type="domain" description="Glycosyl hydrolase family 32 N-terminal" evidence="5">
    <location>
        <begin position="65"/>
        <end position="320"/>
    </location>
</feature>
<evidence type="ECO:0000256" key="1">
    <source>
        <dbReference type="ARBA" id="ARBA00009902"/>
    </source>
</evidence>
<dbReference type="AlphaFoldDB" id="A0A061A8R1"/>
<dbReference type="PATRIC" id="fig|35623.3.peg.150"/>
<dbReference type="SMART" id="SM00640">
    <property type="entry name" value="Glyco_32"/>
    <property type="match status" value="1"/>
</dbReference>
<dbReference type="InterPro" id="IPR023296">
    <property type="entry name" value="Glyco_hydro_beta-prop_sf"/>
</dbReference>
<gene>
    <name evidence="6" type="ORF">Aocu_01500</name>
</gene>
<evidence type="ECO:0000256" key="4">
    <source>
        <dbReference type="ARBA" id="ARBA00023295"/>
    </source>
</evidence>
<dbReference type="Gene3D" id="2.60.120.560">
    <property type="entry name" value="Exo-inulinase, domain 1"/>
    <property type="match status" value="1"/>
</dbReference>
<protein>
    <recommendedName>
        <fullName evidence="2">beta-fructofuranosidase</fullName>
        <ecNumber evidence="2">3.2.1.26</ecNumber>
    </recommendedName>
</protein>
<dbReference type="Gene3D" id="2.115.10.20">
    <property type="entry name" value="Glycosyl hydrolase domain, family 43"/>
    <property type="match status" value="1"/>
</dbReference>
<dbReference type="RefSeq" id="WP_045748801.1">
    <property type="nucleotide sequence ID" value="NZ_FUZK01000002.1"/>
</dbReference>
<dbReference type="InterPro" id="IPR001362">
    <property type="entry name" value="Glyco_hydro_32"/>
</dbReference>
<evidence type="ECO:0000256" key="3">
    <source>
        <dbReference type="ARBA" id="ARBA00022801"/>
    </source>
</evidence>
<dbReference type="GO" id="GO:0004564">
    <property type="term" value="F:beta-fructofuranosidase activity"/>
    <property type="evidence" value="ECO:0007669"/>
    <property type="project" value="UniProtKB-EC"/>
</dbReference>
<dbReference type="EMBL" id="LK028559">
    <property type="protein sequence ID" value="CDR30223.1"/>
    <property type="molecule type" value="Genomic_DNA"/>
</dbReference>